<dbReference type="RefSeq" id="WP_194841694.1">
    <property type="nucleotide sequence ID" value="NZ_CACRTU010000014.1"/>
</dbReference>
<reference evidence="1" key="1">
    <citation type="submission" date="2019-11" db="EMBL/GenBank/DDBJ databases">
        <authorList>
            <person name="Feng L."/>
        </authorList>
    </citation>
    <scope>NUCLEOTIDE SEQUENCE</scope>
    <source>
        <strain evidence="1">CButyricumLFYP62</strain>
    </source>
</reference>
<proteinExistence type="predicted"/>
<sequence length="56" mass="6701">MKTDNYIYDYIADLVNAKFVKKEKAIGYCEKFHSKNRLSDEEYKDLILLIESSYEN</sequence>
<dbReference type="AlphaFoldDB" id="A0A6N3CGJ7"/>
<protein>
    <submittedName>
        <fullName evidence="1">Uncharacterized protein</fullName>
    </submittedName>
</protein>
<organism evidence="1">
    <name type="scientific">Clostridium butyricum</name>
    <dbReference type="NCBI Taxonomy" id="1492"/>
    <lineage>
        <taxon>Bacteria</taxon>
        <taxon>Bacillati</taxon>
        <taxon>Bacillota</taxon>
        <taxon>Clostridia</taxon>
        <taxon>Eubacteriales</taxon>
        <taxon>Clostridiaceae</taxon>
        <taxon>Clostridium</taxon>
    </lineage>
</organism>
<name>A0A6N3CGJ7_CLOBU</name>
<dbReference type="EMBL" id="CACRTU010000014">
    <property type="protein sequence ID" value="VYU16146.1"/>
    <property type="molecule type" value="Genomic_DNA"/>
</dbReference>
<accession>A0A6N3CGJ7</accession>
<gene>
    <name evidence="1" type="ORF">CBLFYP62_01593</name>
</gene>
<evidence type="ECO:0000313" key="1">
    <source>
        <dbReference type="EMBL" id="VYU16146.1"/>
    </source>
</evidence>